<dbReference type="GeneTree" id="ENSGT00510000050415"/>
<evidence type="ECO:0000313" key="4">
    <source>
        <dbReference type="Proteomes" id="UP000265100"/>
    </source>
</evidence>
<keyword evidence="2" id="KW-0472">Membrane</keyword>
<proteinExistence type="predicted"/>
<dbReference type="Ensembl" id="ENSACLT00000014821.2">
    <property type="protein sequence ID" value="ENSACLP00000014474.2"/>
    <property type="gene ID" value="ENSACLG00000009865.2"/>
</dbReference>
<evidence type="ECO:0000256" key="1">
    <source>
        <dbReference type="SAM" id="MobiDB-lite"/>
    </source>
</evidence>
<dbReference type="STRING" id="8154.ENSACLP00000014474"/>
<protein>
    <recommendedName>
        <fullName evidence="5">RBR-type E3 ubiquitin transferase</fullName>
    </recommendedName>
</protein>
<reference evidence="3 4" key="1">
    <citation type="submission" date="2018-05" db="EMBL/GenBank/DDBJ databases">
        <authorList>
            <person name="Datahose"/>
        </authorList>
    </citation>
    <scope>NUCLEOTIDE SEQUENCE</scope>
</reference>
<dbReference type="Proteomes" id="UP000265100">
    <property type="component" value="Chromosome 3"/>
</dbReference>
<organism evidence="3 4">
    <name type="scientific">Astatotilapia calliptera</name>
    <name type="common">Eastern happy</name>
    <name type="synonym">Chromis callipterus</name>
    <dbReference type="NCBI Taxonomy" id="8154"/>
    <lineage>
        <taxon>Eukaryota</taxon>
        <taxon>Metazoa</taxon>
        <taxon>Chordata</taxon>
        <taxon>Craniata</taxon>
        <taxon>Vertebrata</taxon>
        <taxon>Euteleostomi</taxon>
        <taxon>Actinopterygii</taxon>
        <taxon>Neopterygii</taxon>
        <taxon>Teleostei</taxon>
        <taxon>Neoteleostei</taxon>
        <taxon>Acanthomorphata</taxon>
        <taxon>Ovalentaria</taxon>
        <taxon>Cichlomorphae</taxon>
        <taxon>Cichliformes</taxon>
        <taxon>Cichlidae</taxon>
        <taxon>African cichlids</taxon>
        <taxon>Pseudocrenilabrinae</taxon>
        <taxon>Haplochromini</taxon>
        <taxon>Astatotilapia</taxon>
    </lineage>
</organism>
<evidence type="ECO:0008006" key="5">
    <source>
        <dbReference type="Google" id="ProtNLM"/>
    </source>
</evidence>
<evidence type="ECO:0000313" key="3">
    <source>
        <dbReference type="Ensembl" id="ENSACLP00000014474.2"/>
    </source>
</evidence>
<dbReference type="OMA" id="EVFILIC"/>
<keyword evidence="4" id="KW-1185">Reference proteome</keyword>
<dbReference type="Bgee" id="ENSACLG00000009865">
    <property type="expression patterns" value="Expressed in anal fin and 4 other cell types or tissues"/>
</dbReference>
<evidence type="ECO:0000256" key="2">
    <source>
        <dbReference type="SAM" id="Phobius"/>
    </source>
</evidence>
<dbReference type="SUPFAM" id="SSF57850">
    <property type="entry name" value="RING/U-box"/>
    <property type="match status" value="2"/>
</dbReference>
<reference evidence="4" key="2">
    <citation type="submission" date="2023-03" db="EMBL/GenBank/DDBJ databases">
        <authorList>
            <consortium name="Wellcome Sanger Institute Data Sharing"/>
        </authorList>
    </citation>
    <scope>NUCLEOTIDE SEQUENCE [LARGE SCALE GENOMIC DNA]</scope>
</reference>
<dbReference type="Gene3D" id="1.20.120.1750">
    <property type="match status" value="1"/>
</dbReference>
<feature type="region of interest" description="Disordered" evidence="1">
    <location>
        <begin position="1"/>
        <end position="33"/>
    </location>
</feature>
<reference evidence="3" key="3">
    <citation type="submission" date="2025-08" db="UniProtKB">
        <authorList>
            <consortium name="Ensembl"/>
        </authorList>
    </citation>
    <scope>IDENTIFICATION</scope>
</reference>
<sequence length="408" mass="45573">MNKTSREQFTLPGIGLPGPRPGARPGEGARGRASGGRALVHWAWPGTARKGDMGPSSRRPTTCRRRYRGQVHCVPGVGQERSDPRLPRLAIGKHKATDHKRHVKKKYLPLGKVFFFEVQLEVFILICLLLFLSVTPSSAPAKQEKCYNPHDPTLTFVDGEDDLDFLYEGFISRRAKMSCGHAVTPTSLTNWCRRLLDQGRSRFVCGGSGCSAEWTFAEVCKMALLTPEEREYFQKTMEFNAARQTLTTKLCPGCGFAVTRENGSDLNVLCKVCTAVKGRLFEFCWQCLREWKGARPRKDRCGNRGCCNPSLETLKKCPDIKFHGYVYDDEFESEDEDEFDSGVLVCPSVRACPTCGLLLEHSTMACPSVDCPRCNVTFCFVCLKNSGECLTSCIAAPRQTSIPVWKKK</sequence>
<keyword evidence="2" id="KW-1133">Transmembrane helix</keyword>
<reference evidence="3" key="4">
    <citation type="submission" date="2025-09" db="UniProtKB">
        <authorList>
            <consortium name="Ensembl"/>
        </authorList>
    </citation>
    <scope>IDENTIFICATION</scope>
</reference>
<dbReference type="AlphaFoldDB" id="A0A3P8PBV5"/>
<accession>A0A3P8PBV5</accession>
<name>A0A3P8PBV5_ASTCA</name>
<keyword evidence="2" id="KW-0812">Transmembrane</keyword>
<feature type="transmembrane region" description="Helical" evidence="2">
    <location>
        <begin position="113"/>
        <end position="134"/>
    </location>
</feature>
<feature type="compositionally biased region" description="Low complexity" evidence="1">
    <location>
        <begin position="21"/>
        <end position="33"/>
    </location>
</feature>